<dbReference type="NCBIfam" id="TIGR01726">
    <property type="entry name" value="HEQRo_perm_3TM"/>
    <property type="match status" value="1"/>
</dbReference>
<dbReference type="SUPFAM" id="SSF48452">
    <property type="entry name" value="TPR-like"/>
    <property type="match status" value="1"/>
</dbReference>
<evidence type="ECO:0000256" key="3">
    <source>
        <dbReference type="ARBA" id="ARBA00022448"/>
    </source>
</evidence>
<evidence type="ECO:0000256" key="9">
    <source>
        <dbReference type="ARBA" id="ARBA00060298"/>
    </source>
</evidence>
<evidence type="ECO:0000256" key="7">
    <source>
        <dbReference type="ARBA" id="ARBA00022989"/>
    </source>
</evidence>
<dbReference type="KEGG" id="drt:Dret_1293"/>
<dbReference type="GO" id="GO:0043190">
    <property type="term" value="C:ATP-binding cassette (ABC) transporter complex"/>
    <property type="evidence" value="ECO:0007669"/>
    <property type="project" value="InterPro"/>
</dbReference>
<dbReference type="InterPro" id="IPR043429">
    <property type="entry name" value="ArtM/GltK/GlnP/TcyL/YhdX-like"/>
</dbReference>
<protein>
    <recommendedName>
        <fullName evidence="11">Glutamate/aspartate import permease protein GltK</fullName>
    </recommendedName>
</protein>
<comment type="subunit">
    <text evidence="10">The complex is composed of two ATP-binding proteins (GltL), two transmembrane proteins (GltJ and GltK) and a solute-binding protein (GltI).</text>
</comment>
<evidence type="ECO:0000256" key="5">
    <source>
        <dbReference type="ARBA" id="ARBA00022692"/>
    </source>
</evidence>
<reference evidence="15 16" key="2">
    <citation type="journal article" date="2010" name="Stand. Genomic Sci.">
        <title>Complete genome sequence of Desulfohalobium retbaense type strain (HR(100)).</title>
        <authorList>
            <person name="Spring S."/>
            <person name="Nolan M."/>
            <person name="Lapidus A."/>
            <person name="Glavina Del Rio T."/>
            <person name="Copeland A."/>
            <person name="Tice H."/>
            <person name="Cheng J.F."/>
            <person name="Lucas S."/>
            <person name="Land M."/>
            <person name="Chen F."/>
            <person name="Bruce D."/>
            <person name="Goodwin L."/>
            <person name="Pitluck S."/>
            <person name="Ivanova N."/>
            <person name="Mavromatis K."/>
            <person name="Mikhailova N."/>
            <person name="Pati A."/>
            <person name="Chen A."/>
            <person name="Palaniappan K."/>
            <person name="Hauser L."/>
            <person name="Chang Y.J."/>
            <person name="Jeffries C.D."/>
            <person name="Munk C."/>
            <person name="Kiss H."/>
            <person name="Chain P."/>
            <person name="Han C."/>
            <person name="Brettin T."/>
            <person name="Detter J.C."/>
            <person name="Schuler E."/>
            <person name="Goker M."/>
            <person name="Rohde M."/>
            <person name="Bristow J."/>
            <person name="Eisen J.A."/>
            <person name="Markowitz V."/>
            <person name="Hugenholtz P."/>
            <person name="Kyrpides N.C."/>
            <person name="Klenk H.P."/>
        </authorList>
    </citation>
    <scope>NUCLEOTIDE SEQUENCE [LARGE SCALE GENOMIC DNA]</scope>
    <source>
        <strain evidence="15 16">DSM 5692</strain>
    </source>
</reference>
<dbReference type="Pfam" id="PF00528">
    <property type="entry name" value="BPD_transp_1"/>
    <property type="match status" value="1"/>
</dbReference>
<dbReference type="SMART" id="SM00028">
    <property type="entry name" value="TPR"/>
    <property type="match status" value="1"/>
</dbReference>
<dbReference type="CDD" id="cd06261">
    <property type="entry name" value="TM_PBP2"/>
    <property type="match status" value="1"/>
</dbReference>
<evidence type="ECO:0000313" key="16">
    <source>
        <dbReference type="Proteomes" id="UP000001052"/>
    </source>
</evidence>
<dbReference type="AlphaFoldDB" id="C8X2D4"/>
<keyword evidence="3 13" id="KW-0813">Transport</keyword>
<keyword evidence="7 13" id="KW-1133">Transmembrane helix</keyword>
<dbReference type="Gene3D" id="1.10.3720.10">
    <property type="entry name" value="MetI-like"/>
    <property type="match status" value="1"/>
</dbReference>
<dbReference type="Proteomes" id="UP000001052">
    <property type="component" value="Chromosome"/>
</dbReference>
<evidence type="ECO:0000256" key="6">
    <source>
        <dbReference type="ARBA" id="ARBA00022970"/>
    </source>
</evidence>
<proteinExistence type="inferred from homology"/>
<dbReference type="Pfam" id="PF13428">
    <property type="entry name" value="TPR_14"/>
    <property type="match status" value="1"/>
</dbReference>
<dbReference type="eggNOG" id="COG0765">
    <property type="taxonomic scope" value="Bacteria"/>
</dbReference>
<keyword evidence="8 13" id="KW-0472">Membrane</keyword>
<evidence type="ECO:0000256" key="11">
    <source>
        <dbReference type="ARBA" id="ARBA00073645"/>
    </source>
</evidence>
<dbReference type="PROSITE" id="PS50928">
    <property type="entry name" value="ABC_TM1"/>
    <property type="match status" value="1"/>
</dbReference>
<comment type="subcellular location">
    <subcellularLocation>
        <location evidence="1">Cell inner membrane</location>
        <topology evidence="1">Multi-pass membrane protein</topology>
    </subcellularLocation>
    <subcellularLocation>
        <location evidence="13">Cell membrane</location>
        <topology evidence="13">Multi-pass membrane protein</topology>
    </subcellularLocation>
</comment>
<feature type="transmembrane region" description="Helical" evidence="13">
    <location>
        <begin position="190"/>
        <end position="214"/>
    </location>
</feature>
<dbReference type="HOGENOM" id="CLU_805919_0_0_7"/>
<evidence type="ECO:0000256" key="2">
    <source>
        <dbReference type="ARBA" id="ARBA00010072"/>
    </source>
</evidence>
<dbReference type="PANTHER" id="PTHR30614:SF0">
    <property type="entry name" value="L-CYSTINE TRANSPORT SYSTEM PERMEASE PROTEIN TCYL"/>
    <property type="match status" value="1"/>
</dbReference>
<evidence type="ECO:0000256" key="1">
    <source>
        <dbReference type="ARBA" id="ARBA00004429"/>
    </source>
</evidence>
<evidence type="ECO:0000259" key="14">
    <source>
        <dbReference type="PROSITE" id="PS50928"/>
    </source>
</evidence>
<dbReference type="GO" id="GO:0006865">
    <property type="term" value="P:amino acid transport"/>
    <property type="evidence" value="ECO:0007669"/>
    <property type="project" value="UniProtKB-KW"/>
</dbReference>
<comment type="function">
    <text evidence="9">Part of the ABC transporter complex GltIJKL involved in glutamate and aspartate uptake. Probably responsible for the translocation of the substrate across the membrane.</text>
</comment>
<organism evidence="15 16">
    <name type="scientific">Desulfohalobium retbaense (strain ATCC 49708 / DSM 5692 / JCM 16813 / HR100)</name>
    <dbReference type="NCBI Taxonomy" id="485915"/>
    <lineage>
        <taxon>Bacteria</taxon>
        <taxon>Pseudomonadati</taxon>
        <taxon>Thermodesulfobacteriota</taxon>
        <taxon>Desulfovibrionia</taxon>
        <taxon>Desulfovibrionales</taxon>
        <taxon>Desulfohalobiaceae</taxon>
        <taxon>Desulfohalobium</taxon>
    </lineage>
</organism>
<feature type="transmembrane region" description="Helical" evidence="13">
    <location>
        <begin position="155"/>
        <end position="178"/>
    </location>
</feature>
<dbReference type="InterPro" id="IPR000515">
    <property type="entry name" value="MetI-like"/>
</dbReference>
<keyword evidence="4" id="KW-1003">Cell membrane</keyword>
<feature type="domain" description="ABC transmembrane type-1" evidence="14">
    <location>
        <begin position="155"/>
        <end position="342"/>
    </location>
</feature>
<dbReference type="Gene3D" id="1.25.40.10">
    <property type="entry name" value="Tetratricopeptide repeat domain"/>
    <property type="match status" value="1"/>
</dbReference>
<dbReference type="EMBL" id="CP001734">
    <property type="protein sequence ID" value="ACV68581.1"/>
    <property type="molecule type" value="Genomic_DNA"/>
</dbReference>
<feature type="repeat" description="TPR" evidence="12">
    <location>
        <begin position="86"/>
        <end position="119"/>
    </location>
</feature>
<evidence type="ECO:0000256" key="12">
    <source>
        <dbReference type="PROSITE-ProRule" id="PRU00339"/>
    </source>
</evidence>
<feature type="transmembrane region" description="Helical" evidence="13">
    <location>
        <begin position="220"/>
        <end position="240"/>
    </location>
</feature>
<keyword evidence="12" id="KW-0802">TPR repeat</keyword>
<keyword evidence="6" id="KW-0029">Amino-acid transport</keyword>
<keyword evidence="5 13" id="KW-0812">Transmembrane</keyword>
<evidence type="ECO:0000256" key="4">
    <source>
        <dbReference type="ARBA" id="ARBA00022475"/>
    </source>
</evidence>
<reference evidence="16" key="1">
    <citation type="submission" date="2009-09" db="EMBL/GenBank/DDBJ databases">
        <title>The complete chromosome of Desulfohalobium retbaense DSM 5692.</title>
        <authorList>
            <consortium name="US DOE Joint Genome Institute (JGI-PGF)"/>
            <person name="Lucas S."/>
            <person name="Copeland A."/>
            <person name="Lapidus A."/>
            <person name="Glavina del Rio T."/>
            <person name="Dalin E."/>
            <person name="Tice H."/>
            <person name="Bruce D."/>
            <person name="Goodwin L."/>
            <person name="Pitluck S."/>
            <person name="Kyrpides N."/>
            <person name="Mavromatis K."/>
            <person name="Ivanova N."/>
            <person name="Mikhailova N."/>
            <person name="Munk A.C."/>
            <person name="Brettin T."/>
            <person name="Detter J.C."/>
            <person name="Han C."/>
            <person name="Tapia R."/>
            <person name="Larimer F."/>
            <person name="Land M."/>
            <person name="Hauser L."/>
            <person name="Markowitz V."/>
            <person name="Cheng J.-F."/>
            <person name="Hugenholtz P."/>
            <person name="Woyke T."/>
            <person name="Wu D."/>
            <person name="Spring S."/>
            <person name="Klenk H.-P."/>
            <person name="Eisen J.A."/>
        </authorList>
    </citation>
    <scope>NUCLEOTIDE SEQUENCE [LARGE SCALE GENOMIC DNA]</scope>
    <source>
        <strain evidence="16">DSM 5692</strain>
    </source>
</reference>
<dbReference type="InterPro" id="IPR035906">
    <property type="entry name" value="MetI-like_sf"/>
</dbReference>
<dbReference type="InterPro" id="IPR011990">
    <property type="entry name" value="TPR-like_helical_dom_sf"/>
</dbReference>
<dbReference type="PANTHER" id="PTHR30614">
    <property type="entry name" value="MEMBRANE COMPONENT OF AMINO ACID ABC TRANSPORTER"/>
    <property type="match status" value="1"/>
</dbReference>
<comment type="similarity">
    <text evidence="2">Belongs to the binding-protein-dependent transport system permease family. HisMQ subfamily.</text>
</comment>
<dbReference type="RefSeq" id="WP_015751728.1">
    <property type="nucleotide sequence ID" value="NC_013223.1"/>
</dbReference>
<evidence type="ECO:0000256" key="13">
    <source>
        <dbReference type="RuleBase" id="RU363032"/>
    </source>
</evidence>
<dbReference type="FunFam" id="1.10.3720.10:FF:000006">
    <property type="entry name" value="Glutamate/aspartate ABC transporter, permease protein GltK"/>
    <property type="match status" value="1"/>
</dbReference>
<dbReference type="InterPro" id="IPR010065">
    <property type="entry name" value="AA_ABC_transptr_permease_3TM"/>
</dbReference>
<keyword evidence="16" id="KW-1185">Reference proteome</keyword>
<dbReference type="PROSITE" id="PS50005">
    <property type="entry name" value="TPR"/>
    <property type="match status" value="1"/>
</dbReference>
<evidence type="ECO:0000256" key="10">
    <source>
        <dbReference type="ARBA" id="ARBA00062718"/>
    </source>
</evidence>
<sequence length="360" mass="39561">MIASTPSCTTPTAKSRALVALLFAFACLSLLNPVSGWTQNGQTPQDPTAIFREGSNAMALGKLDKAVQLFKTIPRPESGESGKLFVQSRMQLARVYYAQEDLDKAAAACREILAVYPDNAEATNFLASVEKAQKPWYIQFWQDTVRFTPALAKGAVMTFVLVVVTMLVSPVGGLLVALGRISTFPPLIGLCWFFIWIFRGTPLLLQLFFIYYGLPSMGVTLSPLVAALLGLGLNYSAYLAEIIRGAIQSIDSGQMEAAKALGMTYGQAMRRVIIPQTYKRLMPPVGNEFIALIKDTALVSTIAMVELMRAADQLFNTYFDITVLVLAAIIYLLFTSAFTVTFEKIEKRVGAYENRYTPSH</sequence>
<dbReference type="STRING" id="485915.Dret_1293"/>
<feature type="transmembrane region" description="Helical" evidence="13">
    <location>
        <begin position="321"/>
        <end position="342"/>
    </location>
</feature>
<name>C8X2D4_DESRD</name>
<evidence type="ECO:0000313" key="15">
    <source>
        <dbReference type="EMBL" id="ACV68581.1"/>
    </source>
</evidence>
<evidence type="ECO:0000256" key="8">
    <source>
        <dbReference type="ARBA" id="ARBA00023136"/>
    </source>
</evidence>
<dbReference type="SUPFAM" id="SSF161098">
    <property type="entry name" value="MetI-like"/>
    <property type="match status" value="1"/>
</dbReference>
<dbReference type="InterPro" id="IPR019734">
    <property type="entry name" value="TPR_rpt"/>
</dbReference>
<accession>C8X2D4</accession>
<dbReference type="GO" id="GO:0022857">
    <property type="term" value="F:transmembrane transporter activity"/>
    <property type="evidence" value="ECO:0007669"/>
    <property type="project" value="InterPro"/>
</dbReference>
<gene>
    <name evidence="15" type="ordered locus">Dret_1293</name>
</gene>